<sequence length="154" mass="17241">MVLESLIGGALTRLAPEIIGLFRSKADREHEFRMAKLGYDAAERQVDMRMAELAVTERTGELNAMMEAIKAQGKRTGIWIADALSALVRPLVTYWWMLLYTAYKAATLIAAYRTEGSVVATLLGAWTEADMAILSSILAFWFVDRALRRQGNLR</sequence>
<accession>A0AAF0BM62</accession>
<dbReference type="RefSeq" id="WP_289504858.1">
    <property type="nucleotide sequence ID" value="NZ_CP116805.1"/>
</dbReference>
<gene>
    <name evidence="1" type="ORF">PH603_04915</name>
</gene>
<evidence type="ECO:0000313" key="2">
    <source>
        <dbReference type="Proteomes" id="UP001217500"/>
    </source>
</evidence>
<proteinExistence type="predicted"/>
<dbReference type="Proteomes" id="UP001217500">
    <property type="component" value="Chromosome"/>
</dbReference>
<dbReference type="KEGG" id="gso:PH603_04915"/>
<organism evidence="1 2">
    <name type="scientific">Gimibacter soli</name>
    <dbReference type="NCBI Taxonomy" id="3024400"/>
    <lineage>
        <taxon>Bacteria</taxon>
        <taxon>Pseudomonadati</taxon>
        <taxon>Pseudomonadota</taxon>
        <taxon>Alphaproteobacteria</taxon>
        <taxon>Kordiimonadales</taxon>
        <taxon>Temperatibacteraceae</taxon>
        <taxon>Gimibacter</taxon>
    </lineage>
</organism>
<dbReference type="AlphaFoldDB" id="A0AAF0BM62"/>
<dbReference type="EMBL" id="CP116805">
    <property type="protein sequence ID" value="WCL55097.1"/>
    <property type="molecule type" value="Genomic_DNA"/>
</dbReference>
<evidence type="ECO:0000313" key="1">
    <source>
        <dbReference type="EMBL" id="WCL55097.1"/>
    </source>
</evidence>
<protein>
    <submittedName>
        <fullName evidence="1">Uncharacterized protein</fullName>
    </submittedName>
</protein>
<reference evidence="1" key="1">
    <citation type="submission" date="2023-01" db="EMBL/GenBank/DDBJ databases">
        <title>The genome sequence of Kordiimonadaceae bacterium 6D33.</title>
        <authorList>
            <person name="Liu Y."/>
        </authorList>
    </citation>
    <scope>NUCLEOTIDE SEQUENCE</scope>
    <source>
        <strain evidence="1">6D33</strain>
    </source>
</reference>
<keyword evidence="2" id="KW-1185">Reference proteome</keyword>
<name>A0AAF0BM62_9PROT</name>